<evidence type="ECO:0000256" key="5">
    <source>
        <dbReference type="SAM" id="Phobius"/>
    </source>
</evidence>
<gene>
    <name evidence="7" type="primary">LOC108264909</name>
</gene>
<evidence type="ECO:0000256" key="1">
    <source>
        <dbReference type="ARBA" id="ARBA00004141"/>
    </source>
</evidence>
<feature type="transmembrane region" description="Helical" evidence="5">
    <location>
        <begin position="90"/>
        <end position="112"/>
    </location>
</feature>
<evidence type="ECO:0000313" key="6">
    <source>
        <dbReference type="Proteomes" id="UP000221080"/>
    </source>
</evidence>
<dbReference type="PROSITE" id="PS51257">
    <property type="entry name" value="PROKAR_LIPOPROTEIN"/>
    <property type="match status" value="1"/>
</dbReference>
<feature type="transmembrane region" description="Helical" evidence="5">
    <location>
        <begin position="248"/>
        <end position="268"/>
    </location>
</feature>
<evidence type="ECO:0000256" key="4">
    <source>
        <dbReference type="ARBA" id="ARBA00023136"/>
    </source>
</evidence>
<dbReference type="AlphaFoldDB" id="A0A2D0QVE4"/>
<name>A0A2D0QVE4_ICTPU</name>
<dbReference type="GO" id="GO:0016020">
    <property type="term" value="C:membrane"/>
    <property type="evidence" value="ECO:0007669"/>
    <property type="project" value="UniProtKB-SubCell"/>
</dbReference>
<feature type="transmembrane region" description="Helical" evidence="5">
    <location>
        <begin position="148"/>
        <end position="167"/>
    </location>
</feature>
<evidence type="ECO:0000256" key="3">
    <source>
        <dbReference type="ARBA" id="ARBA00022989"/>
    </source>
</evidence>
<keyword evidence="6" id="KW-1185">Reference proteome</keyword>
<dbReference type="PANTHER" id="PTHR11132">
    <property type="entry name" value="SOLUTE CARRIER FAMILY 35"/>
    <property type="match status" value="1"/>
</dbReference>
<protein>
    <submittedName>
        <fullName evidence="7">Transmembrane protein 241 isoform X1</fullName>
    </submittedName>
</protein>
<dbReference type="InterPro" id="IPR050186">
    <property type="entry name" value="TPT_transporter"/>
</dbReference>
<feature type="transmembrane region" description="Helical" evidence="5">
    <location>
        <begin position="212"/>
        <end position="236"/>
    </location>
</feature>
<evidence type="ECO:0000313" key="7">
    <source>
        <dbReference type="RefSeq" id="XP_017322392.1"/>
    </source>
</evidence>
<feature type="transmembrane region" description="Helical" evidence="5">
    <location>
        <begin position="64"/>
        <end position="84"/>
    </location>
</feature>
<dbReference type="Proteomes" id="UP000221080">
    <property type="component" value="Chromosome 1"/>
</dbReference>
<dbReference type="CTD" id="85019"/>
<dbReference type="RefSeq" id="XP_017322392.1">
    <property type="nucleotide sequence ID" value="XM_017466903.3"/>
</dbReference>
<dbReference type="KEGG" id="ipu:108264909"/>
<feature type="transmembrane region" description="Helical" evidence="5">
    <location>
        <begin position="32"/>
        <end position="52"/>
    </location>
</feature>
<organism evidence="6 7">
    <name type="scientific">Ictalurus punctatus</name>
    <name type="common">Channel catfish</name>
    <name type="synonym">Silurus punctatus</name>
    <dbReference type="NCBI Taxonomy" id="7998"/>
    <lineage>
        <taxon>Eukaryota</taxon>
        <taxon>Metazoa</taxon>
        <taxon>Chordata</taxon>
        <taxon>Craniata</taxon>
        <taxon>Vertebrata</taxon>
        <taxon>Euteleostomi</taxon>
        <taxon>Actinopterygii</taxon>
        <taxon>Neopterygii</taxon>
        <taxon>Teleostei</taxon>
        <taxon>Ostariophysi</taxon>
        <taxon>Siluriformes</taxon>
        <taxon>Ictaluridae</taxon>
        <taxon>Ictalurus</taxon>
    </lineage>
</organism>
<reference evidence="6" key="1">
    <citation type="journal article" date="2016" name="Nat. Commun.">
        <title>The channel catfish genome sequence provides insights into the evolution of scale formation in teleosts.</title>
        <authorList>
            <person name="Liu Z."/>
            <person name="Liu S."/>
            <person name="Yao J."/>
            <person name="Bao L."/>
            <person name="Zhang J."/>
            <person name="Li Y."/>
            <person name="Jiang C."/>
            <person name="Sun L."/>
            <person name="Wang R."/>
            <person name="Zhang Y."/>
            <person name="Zhou T."/>
            <person name="Zeng Q."/>
            <person name="Fu Q."/>
            <person name="Gao S."/>
            <person name="Li N."/>
            <person name="Koren S."/>
            <person name="Jiang Y."/>
            <person name="Zimin A."/>
            <person name="Xu P."/>
            <person name="Phillippy A.M."/>
            <person name="Geng X."/>
            <person name="Song L."/>
            <person name="Sun F."/>
            <person name="Li C."/>
            <person name="Wang X."/>
            <person name="Chen A."/>
            <person name="Jin Y."/>
            <person name="Yuan Z."/>
            <person name="Yang Y."/>
            <person name="Tan S."/>
            <person name="Peatman E."/>
            <person name="Lu J."/>
            <person name="Qin Z."/>
            <person name="Dunham R."/>
            <person name="Li Z."/>
            <person name="Sonstegard T."/>
            <person name="Feng J."/>
            <person name="Danzmann R.G."/>
            <person name="Schroeder S."/>
            <person name="Scheffler B."/>
            <person name="Duke M.V."/>
            <person name="Ballard L."/>
            <person name="Kucuktas H."/>
            <person name="Kaltenboeck L."/>
            <person name="Liu H."/>
            <person name="Armbruster J."/>
            <person name="Xie Y."/>
            <person name="Kirby M.L."/>
            <person name="Tian Y."/>
            <person name="Flanagan M.E."/>
            <person name="Mu W."/>
            <person name="Waldbieser G.C."/>
        </authorList>
    </citation>
    <scope>NUCLEOTIDE SEQUENCE [LARGE SCALE GENOMIC DNA]</scope>
    <source>
        <strain evidence="6">SDA103</strain>
    </source>
</reference>
<reference evidence="7" key="2">
    <citation type="submission" date="2025-08" db="UniProtKB">
        <authorList>
            <consortium name="RefSeq"/>
        </authorList>
    </citation>
    <scope>IDENTIFICATION</scope>
    <source>
        <tissue evidence="7">Blood</tissue>
    </source>
</reference>
<comment type="subcellular location">
    <subcellularLocation>
        <location evidence="1">Membrane</location>
        <topology evidence="1">Multi-pass membrane protein</topology>
    </subcellularLocation>
</comment>
<dbReference type="OrthoDB" id="417037at2759"/>
<proteinExistence type="predicted"/>
<sequence length="297" mass="32781">MNLARAIPGVFFCIFFVGSCFSNKYVLSVLKFTYPTLFQGWQTCIGALLLLVTGKLGWVEINGFPRSAAVSWLPGSVLFLGNIYGGSKALSILPIPFFFVLQNVSEVVFSLLVRWTRKERSSWVKTFSESLMLLSAITLALQNRQFGLNGYIWAVIHFCCVGSYKVFQRNSTSSHLSDLEQQLINYMVSILLLATATHPTGDLFGALDFPFLWSYTFYSGCFASAILGFFLVLASVKLKSGLSLVHCAVWLFLAKILASALSIFIFSIELGPLTLCCILTSHVAEALSIHANSLLES</sequence>
<dbReference type="STRING" id="7998.ENSIPUP00000001910"/>
<dbReference type="GeneID" id="108264909"/>
<keyword evidence="3 5" id="KW-1133">Transmembrane helix</keyword>
<dbReference type="OMA" id="WAIIHLF"/>
<keyword evidence="4 5" id="KW-0472">Membrane</keyword>
<keyword evidence="2 5" id="KW-0812">Transmembrane</keyword>
<accession>A0A2D0QVE4</accession>
<evidence type="ECO:0000256" key="2">
    <source>
        <dbReference type="ARBA" id="ARBA00022692"/>
    </source>
</evidence>